<dbReference type="InterPro" id="IPR023365">
    <property type="entry name" value="Sortase_dom-sf"/>
</dbReference>
<dbReference type="EMBL" id="WHNZ01000043">
    <property type="protein sequence ID" value="NOV02391.1"/>
    <property type="molecule type" value="Genomic_DNA"/>
</dbReference>
<proteinExistence type="predicted"/>
<dbReference type="InterPro" id="IPR005754">
    <property type="entry name" value="Sortase"/>
</dbReference>
<gene>
    <name evidence="4" type="ORF">GC097_20500</name>
</gene>
<keyword evidence="1" id="KW-0378">Hydrolase</keyword>
<keyword evidence="5" id="KW-1185">Reference proteome</keyword>
<evidence type="ECO:0000256" key="2">
    <source>
        <dbReference type="SAM" id="MobiDB-lite"/>
    </source>
</evidence>
<dbReference type="Proteomes" id="UP000618579">
    <property type="component" value="Unassembled WGS sequence"/>
</dbReference>
<keyword evidence="3" id="KW-1133">Transmembrane helix</keyword>
<keyword evidence="3" id="KW-0472">Membrane</keyword>
<evidence type="ECO:0000256" key="1">
    <source>
        <dbReference type="ARBA" id="ARBA00022801"/>
    </source>
</evidence>
<dbReference type="NCBIfam" id="TIGR01076">
    <property type="entry name" value="sortase_fam"/>
    <property type="match status" value="1"/>
</dbReference>
<reference evidence="4 5" key="1">
    <citation type="submission" date="2019-10" db="EMBL/GenBank/DDBJ databases">
        <title>Description of Paenibacillus pedi sp. nov.</title>
        <authorList>
            <person name="Carlier A."/>
            <person name="Qi S."/>
        </authorList>
    </citation>
    <scope>NUCLEOTIDE SEQUENCE [LARGE SCALE GENOMIC DNA]</scope>
    <source>
        <strain evidence="4 5">LMG 31457</strain>
    </source>
</reference>
<dbReference type="InterPro" id="IPR042000">
    <property type="entry name" value="Sortase_D_2"/>
</dbReference>
<accession>A0ABX1ZR27</accession>
<feature type="region of interest" description="Disordered" evidence="2">
    <location>
        <begin position="60"/>
        <end position="104"/>
    </location>
</feature>
<evidence type="ECO:0000313" key="4">
    <source>
        <dbReference type="EMBL" id="NOV02391.1"/>
    </source>
</evidence>
<protein>
    <submittedName>
        <fullName evidence="4">Sortase</fullName>
    </submittedName>
</protein>
<sequence>MIKKTLSISFILLGIMVFLYPSINDRYESYRQQRILEQWQENMQAMDQVAAEEMETVNTAGPADTGAEVDPGNMTDAVSSAAPAASLQTSQPLNTPAAPKPTPMMPKNLEGVLVIKKINLKLPILTDATAENLKVSLASIANTGKPGELGNYAIAGHRNLTYGKNFNRLDEVDIGDVIQVDTGSKQFDYIVEDKEYVLPTDVSVLKGNGKDREITLVTCHPMVNPTQRLIVKGKIVESKG</sequence>
<dbReference type="SUPFAM" id="SSF63817">
    <property type="entry name" value="Sortase"/>
    <property type="match status" value="1"/>
</dbReference>
<dbReference type="CDD" id="cd06166">
    <property type="entry name" value="Sortase_D_2"/>
    <property type="match status" value="1"/>
</dbReference>
<comment type="caution">
    <text evidence="4">The sequence shown here is derived from an EMBL/GenBank/DDBJ whole genome shotgun (WGS) entry which is preliminary data.</text>
</comment>
<dbReference type="Pfam" id="PF04203">
    <property type="entry name" value="Sortase"/>
    <property type="match status" value="1"/>
</dbReference>
<name>A0ABX1ZR27_9BACL</name>
<keyword evidence="3" id="KW-0812">Transmembrane</keyword>
<organism evidence="4 5">
    <name type="scientific">Paenibacillus planticolens</name>
    <dbReference type="NCBI Taxonomy" id="2654976"/>
    <lineage>
        <taxon>Bacteria</taxon>
        <taxon>Bacillati</taxon>
        <taxon>Bacillota</taxon>
        <taxon>Bacilli</taxon>
        <taxon>Bacillales</taxon>
        <taxon>Paenibacillaceae</taxon>
        <taxon>Paenibacillus</taxon>
    </lineage>
</organism>
<dbReference type="RefSeq" id="WP_171685237.1">
    <property type="nucleotide sequence ID" value="NZ_WHNZ01000043.1"/>
</dbReference>
<feature type="transmembrane region" description="Helical" evidence="3">
    <location>
        <begin position="6"/>
        <end position="23"/>
    </location>
</feature>
<dbReference type="Gene3D" id="2.40.260.10">
    <property type="entry name" value="Sortase"/>
    <property type="match status" value="1"/>
</dbReference>
<evidence type="ECO:0000313" key="5">
    <source>
        <dbReference type="Proteomes" id="UP000618579"/>
    </source>
</evidence>
<evidence type="ECO:0000256" key="3">
    <source>
        <dbReference type="SAM" id="Phobius"/>
    </source>
</evidence>